<keyword evidence="7" id="KW-0812">Transmembrane</keyword>
<feature type="transmembrane region" description="Helical" evidence="7">
    <location>
        <begin position="17"/>
        <end position="37"/>
    </location>
</feature>
<dbReference type="Pfam" id="PF00034">
    <property type="entry name" value="Cytochrom_C"/>
    <property type="match status" value="1"/>
</dbReference>
<sequence length="144" mass="14098">MSGMNETHGGWFTPGQIAGFVGLLVLGAALGAGSYGVGHRLAGTGSGAVVAAASSAATPDGSVLYAGNCAGCHGAKAEGAVGPALKVVGSWSAADFRHAVLDGKTPDGRTLGVVMPRFATTGLDGAPPTDAQMDAIQAYVKTLQ</sequence>
<protein>
    <submittedName>
        <fullName evidence="9">Cytochrome c, class I</fullName>
    </submittedName>
</protein>
<dbReference type="InterPro" id="IPR009056">
    <property type="entry name" value="Cyt_c-like_dom"/>
</dbReference>
<proteinExistence type="predicted"/>
<keyword evidence="3 6" id="KW-0479">Metal-binding</keyword>
<evidence type="ECO:0000313" key="10">
    <source>
        <dbReference type="Proteomes" id="UP000056209"/>
    </source>
</evidence>
<dbReference type="AlphaFoldDB" id="A0A100HHI2"/>
<evidence type="ECO:0000256" key="4">
    <source>
        <dbReference type="ARBA" id="ARBA00022982"/>
    </source>
</evidence>
<dbReference type="Gene3D" id="1.10.760.10">
    <property type="entry name" value="Cytochrome c-like domain"/>
    <property type="match status" value="1"/>
</dbReference>
<dbReference type="EMBL" id="BCMS01000001">
    <property type="protein sequence ID" value="GAQ20844.1"/>
    <property type="molecule type" value="Genomic_DNA"/>
</dbReference>
<keyword evidence="5 6" id="KW-0408">Iron</keyword>
<dbReference type="PANTHER" id="PTHR37823">
    <property type="entry name" value="CYTOCHROME C-553-LIKE"/>
    <property type="match status" value="1"/>
</dbReference>
<dbReference type="PANTHER" id="PTHR37823:SF1">
    <property type="entry name" value="CYTOCHROME C-553-LIKE"/>
    <property type="match status" value="1"/>
</dbReference>
<keyword evidence="7" id="KW-1133">Transmembrane helix</keyword>
<keyword evidence="4" id="KW-0249">Electron transport</keyword>
<dbReference type="PROSITE" id="PS51007">
    <property type="entry name" value="CYTC"/>
    <property type="match status" value="1"/>
</dbReference>
<keyword evidence="7" id="KW-0472">Membrane</keyword>
<name>A0A100HHI2_9DEIO</name>
<dbReference type="GO" id="GO:0046872">
    <property type="term" value="F:metal ion binding"/>
    <property type="evidence" value="ECO:0007669"/>
    <property type="project" value="UniProtKB-KW"/>
</dbReference>
<dbReference type="GO" id="GO:0020037">
    <property type="term" value="F:heme binding"/>
    <property type="evidence" value="ECO:0007669"/>
    <property type="project" value="InterPro"/>
</dbReference>
<evidence type="ECO:0000256" key="3">
    <source>
        <dbReference type="ARBA" id="ARBA00022723"/>
    </source>
</evidence>
<keyword evidence="2 6" id="KW-0349">Heme</keyword>
<feature type="domain" description="Cytochrome c" evidence="8">
    <location>
        <begin position="56"/>
        <end position="144"/>
    </location>
</feature>
<dbReference type="InterPro" id="IPR051811">
    <property type="entry name" value="Cytochrome_c550/c551-like"/>
</dbReference>
<dbReference type="GO" id="GO:0009055">
    <property type="term" value="F:electron transfer activity"/>
    <property type="evidence" value="ECO:0007669"/>
    <property type="project" value="InterPro"/>
</dbReference>
<comment type="caution">
    <text evidence="9">The sequence shown here is derived from an EMBL/GenBank/DDBJ whole genome shotgun (WGS) entry which is preliminary data.</text>
</comment>
<dbReference type="InterPro" id="IPR036909">
    <property type="entry name" value="Cyt_c-like_dom_sf"/>
</dbReference>
<accession>A0A100HHI2</accession>
<evidence type="ECO:0000256" key="6">
    <source>
        <dbReference type="PROSITE-ProRule" id="PRU00433"/>
    </source>
</evidence>
<keyword evidence="1" id="KW-0813">Transport</keyword>
<evidence type="ECO:0000256" key="2">
    <source>
        <dbReference type="ARBA" id="ARBA00022617"/>
    </source>
</evidence>
<organism evidence="9 10">
    <name type="scientific">Deinococcus grandis</name>
    <dbReference type="NCBI Taxonomy" id="57498"/>
    <lineage>
        <taxon>Bacteria</taxon>
        <taxon>Thermotogati</taxon>
        <taxon>Deinococcota</taxon>
        <taxon>Deinococci</taxon>
        <taxon>Deinococcales</taxon>
        <taxon>Deinococcaceae</taxon>
        <taxon>Deinococcus</taxon>
    </lineage>
</organism>
<dbReference type="SUPFAM" id="SSF46626">
    <property type="entry name" value="Cytochrome c"/>
    <property type="match status" value="1"/>
</dbReference>
<dbReference type="Proteomes" id="UP000056209">
    <property type="component" value="Unassembled WGS sequence"/>
</dbReference>
<evidence type="ECO:0000256" key="1">
    <source>
        <dbReference type="ARBA" id="ARBA00022448"/>
    </source>
</evidence>
<evidence type="ECO:0000259" key="8">
    <source>
        <dbReference type="PROSITE" id="PS51007"/>
    </source>
</evidence>
<evidence type="ECO:0000313" key="9">
    <source>
        <dbReference type="EMBL" id="GAQ20844.1"/>
    </source>
</evidence>
<evidence type="ECO:0000256" key="7">
    <source>
        <dbReference type="SAM" id="Phobius"/>
    </source>
</evidence>
<evidence type="ECO:0000256" key="5">
    <source>
        <dbReference type="ARBA" id="ARBA00023004"/>
    </source>
</evidence>
<gene>
    <name evidence="9" type="ORF">DEIGR_100871</name>
</gene>
<reference evidence="10" key="1">
    <citation type="submission" date="2015-11" db="EMBL/GenBank/DDBJ databases">
        <title>Draft Genome Sequence of the Radioresistant Bacterium Deinococcus grandis, Isolated from Freshwater Fish in Japan.</title>
        <authorList>
            <person name="Satoh K."/>
            <person name="Onodera T."/>
            <person name="Omoso K."/>
            <person name="Takeda-Yano K."/>
            <person name="Katayama T."/>
            <person name="Oono Y."/>
            <person name="Narumi I."/>
        </authorList>
    </citation>
    <scope>NUCLEOTIDE SEQUENCE [LARGE SCALE GENOMIC DNA]</scope>
    <source>
        <strain evidence="10">ATCC 43672</strain>
    </source>
</reference>
<keyword evidence="10" id="KW-1185">Reference proteome</keyword>